<keyword evidence="3" id="KW-1185">Reference proteome</keyword>
<evidence type="ECO:0000313" key="3">
    <source>
        <dbReference type="Proteomes" id="UP000198908"/>
    </source>
</evidence>
<protein>
    <submittedName>
        <fullName evidence="2">Uncharacterized protein</fullName>
    </submittedName>
</protein>
<feature type="compositionally biased region" description="Basic and acidic residues" evidence="1">
    <location>
        <begin position="55"/>
        <end position="66"/>
    </location>
</feature>
<evidence type="ECO:0000256" key="1">
    <source>
        <dbReference type="SAM" id="MobiDB-lite"/>
    </source>
</evidence>
<proteinExistence type="predicted"/>
<organism evidence="2 3">
    <name type="scientific">Paraburkholderia lycopersici</name>
    <dbReference type="NCBI Taxonomy" id="416944"/>
    <lineage>
        <taxon>Bacteria</taxon>
        <taxon>Pseudomonadati</taxon>
        <taxon>Pseudomonadota</taxon>
        <taxon>Betaproteobacteria</taxon>
        <taxon>Burkholderiales</taxon>
        <taxon>Burkholderiaceae</taxon>
        <taxon>Paraburkholderia</taxon>
    </lineage>
</organism>
<sequence length="66" mass="6910">MGACRLAGALPRLARSGTRLDATRPNANRLPGVMQRAAKAAPLELPAGQAGGTHIRHDGGRRITTR</sequence>
<dbReference type="RefSeq" id="WP_092001825.1">
    <property type="nucleotide sequence ID" value="NZ_FMYQ01000024.1"/>
</dbReference>
<accession>A0A1G6X6F3</accession>
<name>A0A1G6X6F3_9BURK</name>
<reference evidence="3" key="1">
    <citation type="submission" date="2016-09" db="EMBL/GenBank/DDBJ databases">
        <authorList>
            <person name="Varghese N."/>
            <person name="Submissions S."/>
        </authorList>
    </citation>
    <scope>NUCLEOTIDE SEQUENCE [LARGE SCALE GENOMIC DNA]</scope>
    <source>
        <strain evidence="3">TNe-862</strain>
    </source>
</reference>
<dbReference type="AlphaFoldDB" id="A0A1G6X6F3"/>
<dbReference type="Proteomes" id="UP000198908">
    <property type="component" value="Unassembled WGS sequence"/>
</dbReference>
<feature type="region of interest" description="Disordered" evidence="1">
    <location>
        <begin position="43"/>
        <end position="66"/>
    </location>
</feature>
<evidence type="ECO:0000313" key="2">
    <source>
        <dbReference type="EMBL" id="SDD72886.1"/>
    </source>
</evidence>
<dbReference type="EMBL" id="FMYQ01000024">
    <property type="protein sequence ID" value="SDD72886.1"/>
    <property type="molecule type" value="Genomic_DNA"/>
</dbReference>
<gene>
    <name evidence="2" type="ORF">SAMN05421548_12467</name>
</gene>